<dbReference type="PROSITE" id="PS50012">
    <property type="entry name" value="RCC1_3"/>
    <property type="match status" value="14"/>
</dbReference>
<dbReference type="InterPro" id="IPR058923">
    <property type="entry name" value="RCC1-like_dom"/>
</dbReference>
<accession>A0ABY3SDX9</accession>
<dbReference type="Pfam" id="PF25390">
    <property type="entry name" value="WD40_RLD"/>
    <property type="match status" value="2"/>
</dbReference>
<evidence type="ECO:0000256" key="2">
    <source>
        <dbReference type="ARBA" id="ARBA00022737"/>
    </source>
</evidence>
<feature type="domain" description="SLH" evidence="3">
    <location>
        <begin position="881"/>
        <end position="944"/>
    </location>
</feature>
<dbReference type="Pfam" id="PF13540">
    <property type="entry name" value="RCC1_2"/>
    <property type="match status" value="2"/>
</dbReference>
<evidence type="ECO:0000256" key="1">
    <source>
        <dbReference type="ARBA" id="ARBA00022658"/>
    </source>
</evidence>
<feature type="domain" description="SLH" evidence="3">
    <location>
        <begin position="776"/>
        <end position="839"/>
    </location>
</feature>
<organism evidence="4 5">
    <name type="scientific">Paenibacillus hexagrammi</name>
    <dbReference type="NCBI Taxonomy" id="2908839"/>
    <lineage>
        <taxon>Bacteria</taxon>
        <taxon>Bacillati</taxon>
        <taxon>Bacillota</taxon>
        <taxon>Bacilli</taxon>
        <taxon>Bacillales</taxon>
        <taxon>Paenibacillaceae</taxon>
        <taxon>Paenibacillus</taxon>
    </lineage>
</organism>
<dbReference type="InterPro" id="IPR001119">
    <property type="entry name" value="SLH_dom"/>
</dbReference>
<dbReference type="InterPro" id="IPR009091">
    <property type="entry name" value="RCC1/BLIP-II"/>
</dbReference>
<keyword evidence="2" id="KW-0677">Repeat</keyword>
<evidence type="ECO:0000313" key="5">
    <source>
        <dbReference type="Proteomes" id="UP001649230"/>
    </source>
</evidence>
<dbReference type="InterPro" id="IPR051553">
    <property type="entry name" value="Ran_GTPase-activating"/>
</dbReference>
<dbReference type="Pfam" id="PF00395">
    <property type="entry name" value="SLH"/>
    <property type="match status" value="1"/>
</dbReference>
<evidence type="ECO:0000313" key="4">
    <source>
        <dbReference type="EMBL" id="UJF31315.1"/>
    </source>
</evidence>
<dbReference type="PANTHER" id="PTHR45982">
    <property type="entry name" value="REGULATOR OF CHROMOSOME CONDENSATION"/>
    <property type="match status" value="1"/>
</dbReference>
<keyword evidence="5" id="KW-1185">Reference proteome</keyword>
<dbReference type="Pfam" id="PF00415">
    <property type="entry name" value="RCC1"/>
    <property type="match status" value="1"/>
</dbReference>
<dbReference type="RefSeq" id="WP_235117662.1">
    <property type="nucleotide sequence ID" value="NZ_CP090978.1"/>
</dbReference>
<reference evidence="4 5" key="1">
    <citation type="journal article" date="2024" name="Int. J. Syst. Evol. Microbiol.">
        <title>Paenibacillus hexagrammi sp. nov., a novel bacterium isolated from the gut content of Hexagrammos agrammus.</title>
        <authorList>
            <person name="Jung H.K."/>
            <person name="Kim D.G."/>
            <person name="Zin H."/>
            <person name="Park J."/>
            <person name="Jung H."/>
            <person name="Kim Y.O."/>
            <person name="Kong H.J."/>
            <person name="Kim J.W."/>
            <person name="Kim Y.S."/>
        </authorList>
    </citation>
    <scope>NUCLEOTIDE SEQUENCE [LARGE SCALE GENOMIC DNA]</scope>
    <source>
        <strain evidence="4 5">YPD9-1</strain>
    </source>
</reference>
<dbReference type="PRINTS" id="PR00633">
    <property type="entry name" value="RCCNDNSATION"/>
</dbReference>
<proteinExistence type="predicted"/>
<dbReference type="InterPro" id="IPR000408">
    <property type="entry name" value="Reg_chr_condens"/>
</dbReference>
<dbReference type="EMBL" id="CP090978">
    <property type="protein sequence ID" value="UJF31315.1"/>
    <property type="molecule type" value="Genomic_DNA"/>
</dbReference>
<dbReference type="SUPFAM" id="SSF50985">
    <property type="entry name" value="RCC1/BLIP-II"/>
    <property type="match status" value="3"/>
</dbReference>
<keyword evidence="1" id="KW-0344">Guanine-nucleotide releasing factor</keyword>
<protein>
    <submittedName>
        <fullName evidence="4">S-layer homology domain-containing protein</fullName>
    </submittedName>
</protein>
<dbReference type="PROSITE" id="PS51272">
    <property type="entry name" value="SLH"/>
    <property type="match status" value="2"/>
</dbReference>
<dbReference type="PROSITE" id="PS00626">
    <property type="entry name" value="RCC1_2"/>
    <property type="match status" value="4"/>
</dbReference>
<evidence type="ECO:0000259" key="3">
    <source>
        <dbReference type="PROSITE" id="PS51272"/>
    </source>
</evidence>
<dbReference type="Gene3D" id="2.130.10.30">
    <property type="entry name" value="Regulator of chromosome condensation 1/beta-lactamase-inhibitor protein II"/>
    <property type="match status" value="4"/>
</dbReference>
<dbReference type="Proteomes" id="UP001649230">
    <property type="component" value="Chromosome"/>
</dbReference>
<name>A0ABY3SDX9_9BACL</name>
<gene>
    <name evidence="4" type="ORF">L0M14_15755</name>
</gene>
<dbReference type="PANTHER" id="PTHR45982:SF1">
    <property type="entry name" value="REGULATOR OF CHROMOSOME CONDENSATION"/>
    <property type="match status" value="1"/>
</dbReference>
<sequence length="948" mass="99384">MKIVNHICSILLCGLLVAGTAGGLAGLPSRVSAEEAGAAVSDIEQSASSSIQQIAGGKGFTVVLKQDGTVWTLGDNLRGKLGGGLQSRKQAVKVSGLSDVTAIAAGQSHTLALKKDGTVWAWGENTYGQLGNGTIIDQNTPVQVKGLSHVVSISAGIFHSVALKDDGTVWTWGDNTYGQLGDSTMDAKNEPVQIKGNLAGVKAIASGAYHNLAIDNDGIVWAWGDNYFGELGYGYDQNRLNTPIMVTTGSSWKITQIAAGLDFSLAVKDDGTLLYWGLMSSRQNVIGNSNGINVNYSEQKLPLLVNGVEDITQIAAGGSYAAALTKDGSVYTWGENSYGQLGIGLGYDGATWDRSFPAKVNGLPAVSSIGTGPNFMFAVDTDGQLWSWGSNSYGQLGDGTNNNQPSPVESSIVKSLEATVKKPGEGNKLIKNPKAVSLAAGGSDTFAIRPNGVFGWGVNTYGQLGIGSNLSAQSPKQLELGDVSAISSGNAHTLAVKNDGTLWSWGQNYFGQLGSTGLDNQSMPVQVSTLTDVVSAFAGNNHSIALLANGTVWTFGDNTYGQLGHDSDPLPAAVPSLSNIVAVSAGANFNLALENSGTIWAWGDNTNGQLGDGTFASKQQPVPITGVTGVIAISAGKNHALALKSDGSVWAWGYNAFGQLGDGTTTSSNKPVRVTKLNQAAAIQAGAYHSMAIGKDGSVWSWGQNLFGQLGDGTLNNRNQPVQVKDMANVSQMAAGTDHSAVMLKNGSIWTWGGNSSGQLGDGTLTNRSEPALVPGLTDTYNDISGHWAETAIEEAAAKGYINGYDDGSFKPDHTITRAEFVKMLMTGLRENVQPASDEVWYKPYVEAAQRLGLLQEGDLQGEMNEPITRQELAILSLRAATSKLSKPYMPITSKDAMNDAVQNGIMEGLADGELAPTGESTRAQAVIVLKRTLDWKYKVANTVPAPY</sequence>